<evidence type="ECO:0000256" key="1">
    <source>
        <dbReference type="SAM" id="MobiDB-lite"/>
    </source>
</evidence>
<keyword evidence="3" id="KW-1185">Reference proteome</keyword>
<dbReference type="EMBL" id="KL197720">
    <property type="protein sequence ID" value="KDQ57127.1"/>
    <property type="molecule type" value="Genomic_DNA"/>
</dbReference>
<reference evidence="3" key="1">
    <citation type="journal article" date="2014" name="Proc. Natl. Acad. Sci. U.S.A.">
        <title>Extensive sampling of basidiomycete genomes demonstrates inadequacy of the white-rot/brown-rot paradigm for wood decay fungi.</title>
        <authorList>
            <person name="Riley R."/>
            <person name="Salamov A.A."/>
            <person name="Brown D.W."/>
            <person name="Nagy L.G."/>
            <person name="Floudas D."/>
            <person name="Held B.W."/>
            <person name="Levasseur A."/>
            <person name="Lombard V."/>
            <person name="Morin E."/>
            <person name="Otillar R."/>
            <person name="Lindquist E.A."/>
            <person name="Sun H."/>
            <person name="LaButti K.M."/>
            <person name="Schmutz J."/>
            <person name="Jabbour D."/>
            <person name="Luo H."/>
            <person name="Baker S.E."/>
            <person name="Pisabarro A.G."/>
            <person name="Walton J.D."/>
            <person name="Blanchette R.A."/>
            <person name="Henrissat B."/>
            <person name="Martin F."/>
            <person name="Cullen D."/>
            <person name="Hibbett D.S."/>
            <person name="Grigoriev I.V."/>
        </authorList>
    </citation>
    <scope>NUCLEOTIDE SEQUENCE [LARGE SCALE GENOMIC DNA]</scope>
    <source>
        <strain evidence="3">MUCL 33604</strain>
    </source>
</reference>
<accession>A0A067Q0V8</accession>
<sequence>MLPGQCSRGTIWTKEGESWLGRFSRRDRHGRCCLRSRNHLLITIRLRRRRYRGPPYPLLFVGTVVAANASLRWSSTHLEIHLHYDLTKSHGHRFPCGLVPAPRNRSSRPEMQQTSHIVPFEA</sequence>
<dbReference type="HOGENOM" id="CLU_2027070_0_0_1"/>
<evidence type="ECO:0000313" key="2">
    <source>
        <dbReference type="EMBL" id="KDQ57127.1"/>
    </source>
</evidence>
<name>A0A067Q0V8_9AGAM</name>
<organism evidence="2 3">
    <name type="scientific">Jaapia argillacea MUCL 33604</name>
    <dbReference type="NCBI Taxonomy" id="933084"/>
    <lineage>
        <taxon>Eukaryota</taxon>
        <taxon>Fungi</taxon>
        <taxon>Dikarya</taxon>
        <taxon>Basidiomycota</taxon>
        <taxon>Agaricomycotina</taxon>
        <taxon>Agaricomycetes</taxon>
        <taxon>Agaricomycetidae</taxon>
        <taxon>Jaapiales</taxon>
        <taxon>Jaapiaceae</taxon>
        <taxon>Jaapia</taxon>
    </lineage>
</organism>
<dbReference type="AlphaFoldDB" id="A0A067Q0V8"/>
<feature type="region of interest" description="Disordered" evidence="1">
    <location>
        <begin position="102"/>
        <end position="122"/>
    </location>
</feature>
<gene>
    <name evidence="2" type="ORF">JAAARDRAFT_284669</name>
</gene>
<proteinExistence type="predicted"/>
<evidence type="ECO:0000313" key="3">
    <source>
        <dbReference type="Proteomes" id="UP000027265"/>
    </source>
</evidence>
<dbReference type="Proteomes" id="UP000027265">
    <property type="component" value="Unassembled WGS sequence"/>
</dbReference>
<dbReference type="InParanoid" id="A0A067Q0V8"/>
<protein>
    <submittedName>
        <fullName evidence="2">Uncharacterized protein</fullName>
    </submittedName>
</protein>